<evidence type="ECO:0000313" key="1">
    <source>
        <dbReference type="EMBL" id="GMH62039.1"/>
    </source>
</evidence>
<dbReference type="InterPro" id="IPR011990">
    <property type="entry name" value="TPR-like_helical_dom_sf"/>
</dbReference>
<dbReference type="EMBL" id="BLQM01000089">
    <property type="protein sequence ID" value="GMH62039.1"/>
    <property type="molecule type" value="Genomic_DNA"/>
</dbReference>
<dbReference type="AlphaFoldDB" id="A0A9W6ZX62"/>
<comment type="caution">
    <text evidence="1">The sequence shown here is derived from an EMBL/GenBank/DDBJ whole genome shotgun (WGS) entry which is preliminary data.</text>
</comment>
<proteinExistence type="predicted"/>
<name>A0A9W6ZX62_9STRA</name>
<dbReference type="Proteomes" id="UP001162640">
    <property type="component" value="Unassembled WGS sequence"/>
</dbReference>
<protein>
    <submittedName>
        <fullName evidence="1">Uncharacterized protein</fullName>
    </submittedName>
</protein>
<organism evidence="1 2">
    <name type="scientific">Triparma laevis f. inornata</name>
    <dbReference type="NCBI Taxonomy" id="1714386"/>
    <lineage>
        <taxon>Eukaryota</taxon>
        <taxon>Sar</taxon>
        <taxon>Stramenopiles</taxon>
        <taxon>Ochrophyta</taxon>
        <taxon>Bolidophyceae</taxon>
        <taxon>Parmales</taxon>
        <taxon>Triparmaceae</taxon>
        <taxon>Triparma</taxon>
    </lineage>
</organism>
<sequence length="124" mass="14469">MTFLNVANAVDAMGENMEALDLFESTMKDNERTLAKWHPQTLNCCMNIAITHHIGLRSFARAEELYEKILVGRTLQFGFDHENTRKCVENYEMCLKKSRDYGRLAKLNKEFPWLLEPGRTILRD</sequence>
<gene>
    <name evidence="1" type="ORF">TL16_g03395</name>
</gene>
<dbReference type="SUPFAM" id="SSF48452">
    <property type="entry name" value="TPR-like"/>
    <property type="match status" value="1"/>
</dbReference>
<dbReference type="Gene3D" id="1.25.40.10">
    <property type="entry name" value="Tetratricopeptide repeat domain"/>
    <property type="match status" value="1"/>
</dbReference>
<evidence type="ECO:0000313" key="2">
    <source>
        <dbReference type="Proteomes" id="UP001162640"/>
    </source>
</evidence>
<reference evidence="2" key="1">
    <citation type="journal article" date="2023" name="Commun. Biol.">
        <title>Genome analysis of Parmales, the sister group of diatoms, reveals the evolutionary specialization of diatoms from phago-mixotrophs to photoautotrophs.</title>
        <authorList>
            <person name="Ban H."/>
            <person name="Sato S."/>
            <person name="Yoshikawa S."/>
            <person name="Yamada K."/>
            <person name="Nakamura Y."/>
            <person name="Ichinomiya M."/>
            <person name="Sato N."/>
            <person name="Blanc-Mathieu R."/>
            <person name="Endo H."/>
            <person name="Kuwata A."/>
            <person name="Ogata H."/>
        </authorList>
    </citation>
    <scope>NUCLEOTIDE SEQUENCE [LARGE SCALE GENOMIC DNA]</scope>
</reference>
<accession>A0A9W6ZX62</accession>